<evidence type="ECO:0000256" key="1">
    <source>
        <dbReference type="ARBA" id="ARBA00001971"/>
    </source>
</evidence>
<evidence type="ECO:0008006" key="10">
    <source>
        <dbReference type="Google" id="ProtNLM"/>
    </source>
</evidence>
<evidence type="ECO:0000313" key="8">
    <source>
        <dbReference type="EMBL" id="POS75015.1"/>
    </source>
</evidence>
<dbReference type="PANTHER" id="PTHR47582">
    <property type="entry name" value="P450, PUTATIVE (EUROFUNG)-RELATED"/>
    <property type="match status" value="1"/>
</dbReference>
<dbReference type="OrthoDB" id="3366823at2759"/>
<keyword evidence="3 6" id="KW-0479">Metal-binding</keyword>
<comment type="similarity">
    <text evidence="2 7">Belongs to the cytochrome P450 family.</text>
</comment>
<dbReference type="GO" id="GO:0005506">
    <property type="term" value="F:iron ion binding"/>
    <property type="evidence" value="ECO:0007669"/>
    <property type="project" value="InterPro"/>
</dbReference>
<dbReference type="CDD" id="cd11040">
    <property type="entry name" value="CYP7_CYP8-like"/>
    <property type="match status" value="1"/>
</dbReference>
<dbReference type="EMBL" id="MAVT02000543">
    <property type="protein sequence ID" value="POS75015.1"/>
    <property type="molecule type" value="Genomic_DNA"/>
</dbReference>
<reference evidence="8" key="1">
    <citation type="submission" date="2017-09" db="EMBL/GenBank/DDBJ databases">
        <title>Polyketide synthases of a Diaporthe helianthi virulent isolate.</title>
        <authorList>
            <person name="Baroncelli R."/>
        </authorList>
    </citation>
    <scope>NUCLEOTIDE SEQUENCE [LARGE SCALE GENOMIC DNA]</scope>
    <source>
        <strain evidence="8">7/96</strain>
    </source>
</reference>
<accession>A0A2P5HXP1</accession>
<dbReference type="InterPro" id="IPR017972">
    <property type="entry name" value="Cyt_P450_CS"/>
</dbReference>
<dbReference type="GO" id="GO:0004497">
    <property type="term" value="F:monooxygenase activity"/>
    <property type="evidence" value="ECO:0007669"/>
    <property type="project" value="UniProtKB-KW"/>
</dbReference>
<dbReference type="STRING" id="158607.A0A2P5HXP1"/>
<dbReference type="PRINTS" id="PR00465">
    <property type="entry name" value="EP450IV"/>
</dbReference>
<keyword evidence="4 6" id="KW-0408">Iron</keyword>
<dbReference type="SUPFAM" id="SSF48264">
    <property type="entry name" value="Cytochrome P450"/>
    <property type="match status" value="1"/>
</dbReference>
<keyword evidence="6 7" id="KW-0349">Heme</keyword>
<dbReference type="PANTHER" id="PTHR47582:SF1">
    <property type="entry name" value="P450, PUTATIVE (EUROFUNG)-RELATED"/>
    <property type="match status" value="1"/>
</dbReference>
<proteinExistence type="inferred from homology"/>
<dbReference type="InterPro" id="IPR002403">
    <property type="entry name" value="Cyt_P450_E_grp-IV"/>
</dbReference>
<keyword evidence="9" id="KW-1185">Reference proteome</keyword>
<evidence type="ECO:0000256" key="4">
    <source>
        <dbReference type="ARBA" id="ARBA00023004"/>
    </source>
</evidence>
<evidence type="ECO:0000256" key="7">
    <source>
        <dbReference type="RuleBase" id="RU000461"/>
    </source>
</evidence>
<evidence type="ECO:0000256" key="3">
    <source>
        <dbReference type="ARBA" id="ARBA00022723"/>
    </source>
</evidence>
<sequence length="522" mass="58209">MAPIEAVATLFCGAVAAYALAWSLLHITQGRDEPPMLLTTVPFVSPILGMIQWSKDFYVHMREQHRDLPIYTLRIPGVRIYAINSLDLIPAVQRQWRKLIFAPIQVKAAKAAMGASKEALAIMERDLVTEQGFMSGMVKATHPTMSSGPALDALSSRAFEVFDKALSQLSTPTTVNMYDWIGRLVMQATTEAIYGPSNPMRDRRNLEAWSKFHPALMYIMLDVLPQSLFFGEAVRARGDLVKAFKEYYSEGSYKQGSAYIQKFTKHCISQDIPEDDIPRLLVGTVFNNVANTIPTAFWVIYRIFSDPDTLEECRREVKQAVRPGANDKTSASVLDLGLVLNSCPTLLSTYHEVFRFHGMANSVRVVHEDCTLQGSDSSGPTYHLRKGGLVMMSARAQHSNPDAWGPDVDEFRHDRFLKQQGRPRPNPVAFRGFGGGTTLCPGRRFATGEILLLAAMLLLRFDVHPADGEWVDPATEKSSQAEAVEQPDDDIEIVLAPRHEVAGKTWCVESSGRRDAEFLVQM</sequence>
<dbReference type="InterPro" id="IPR036396">
    <property type="entry name" value="Cyt_P450_sf"/>
</dbReference>
<feature type="binding site" description="axial binding residue" evidence="6">
    <location>
        <position position="440"/>
    </location>
    <ligand>
        <name>heme</name>
        <dbReference type="ChEBI" id="CHEBI:30413"/>
    </ligand>
    <ligandPart>
        <name>Fe</name>
        <dbReference type="ChEBI" id="CHEBI:18248"/>
    </ligandPart>
</feature>
<comment type="cofactor">
    <cofactor evidence="1 6">
        <name>heme</name>
        <dbReference type="ChEBI" id="CHEBI:30413"/>
    </cofactor>
</comment>
<organism evidence="8 9">
    <name type="scientific">Diaporthe helianthi</name>
    <dbReference type="NCBI Taxonomy" id="158607"/>
    <lineage>
        <taxon>Eukaryota</taxon>
        <taxon>Fungi</taxon>
        <taxon>Dikarya</taxon>
        <taxon>Ascomycota</taxon>
        <taxon>Pezizomycotina</taxon>
        <taxon>Sordariomycetes</taxon>
        <taxon>Sordariomycetidae</taxon>
        <taxon>Diaporthales</taxon>
        <taxon>Diaporthaceae</taxon>
        <taxon>Diaporthe</taxon>
    </lineage>
</organism>
<dbReference type="InterPro" id="IPR001128">
    <property type="entry name" value="Cyt_P450"/>
</dbReference>
<gene>
    <name evidence="8" type="ORF">DHEL01_v206596</name>
</gene>
<dbReference type="AlphaFoldDB" id="A0A2P5HXP1"/>
<keyword evidence="7" id="KW-0560">Oxidoreductase</keyword>
<dbReference type="InParanoid" id="A0A2P5HXP1"/>
<dbReference type="Pfam" id="PF00067">
    <property type="entry name" value="p450"/>
    <property type="match status" value="1"/>
</dbReference>
<evidence type="ECO:0000313" key="9">
    <source>
        <dbReference type="Proteomes" id="UP000094444"/>
    </source>
</evidence>
<dbReference type="PROSITE" id="PS00086">
    <property type="entry name" value="CYTOCHROME_P450"/>
    <property type="match status" value="1"/>
</dbReference>
<evidence type="ECO:0000256" key="2">
    <source>
        <dbReference type="ARBA" id="ARBA00010617"/>
    </source>
</evidence>
<protein>
    <recommendedName>
        <fullName evidence="10">Cytochrome P450</fullName>
    </recommendedName>
</protein>
<dbReference type="GO" id="GO:0016705">
    <property type="term" value="F:oxidoreductase activity, acting on paired donors, with incorporation or reduction of molecular oxygen"/>
    <property type="evidence" value="ECO:0007669"/>
    <property type="project" value="InterPro"/>
</dbReference>
<comment type="caution">
    <text evidence="8">The sequence shown here is derived from an EMBL/GenBank/DDBJ whole genome shotgun (WGS) entry which is preliminary data.</text>
</comment>
<dbReference type="InterPro" id="IPR053007">
    <property type="entry name" value="CYP450_monoxygenase_sec-met"/>
</dbReference>
<keyword evidence="5 7" id="KW-0503">Monooxygenase</keyword>
<dbReference type="GO" id="GO:0020037">
    <property type="term" value="F:heme binding"/>
    <property type="evidence" value="ECO:0007669"/>
    <property type="project" value="InterPro"/>
</dbReference>
<evidence type="ECO:0000256" key="6">
    <source>
        <dbReference type="PIRSR" id="PIRSR602403-1"/>
    </source>
</evidence>
<name>A0A2P5HXP1_DIAHE</name>
<evidence type="ECO:0000256" key="5">
    <source>
        <dbReference type="ARBA" id="ARBA00023033"/>
    </source>
</evidence>
<dbReference type="Proteomes" id="UP000094444">
    <property type="component" value="Unassembled WGS sequence"/>
</dbReference>
<dbReference type="Gene3D" id="1.10.630.10">
    <property type="entry name" value="Cytochrome P450"/>
    <property type="match status" value="1"/>
</dbReference>